<dbReference type="Proteomes" id="UP001225596">
    <property type="component" value="Unassembled WGS sequence"/>
</dbReference>
<dbReference type="EMBL" id="JAUYVH010000009">
    <property type="protein sequence ID" value="MDQ9171433.1"/>
    <property type="molecule type" value="Genomic_DNA"/>
</dbReference>
<protein>
    <recommendedName>
        <fullName evidence="2">DUF6644 domain-containing protein</fullName>
    </recommendedName>
</protein>
<dbReference type="RefSeq" id="WP_338437370.1">
    <property type="nucleotide sequence ID" value="NZ_JAUYVH010000009.1"/>
</dbReference>
<reference evidence="3 4" key="1">
    <citation type="submission" date="2023-08" db="EMBL/GenBank/DDBJ databases">
        <title>Oxalobacteraceae gen .nov., isolated from river sludge outside the plant.</title>
        <authorList>
            <person name="Zhao S.Y."/>
        </authorList>
    </citation>
    <scope>NUCLEOTIDE SEQUENCE [LARGE SCALE GENOMIC DNA]</scope>
    <source>
        <strain evidence="3 4">R-40</strain>
    </source>
</reference>
<proteinExistence type="predicted"/>
<feature type="transmembrane region" description="Helical" evidence="1">
    <location>
        <begin position="140"/>
        <end position="160"/>
    </location>
</feature>
<sequence length="162" mass="18019">MQGTAGYFGWLEASALSRAMRESLWMYPIVEIVHIIGFVLLVGSVAMFDFRILGLSKGLSVQRMGRHLLRWSVASLLLIVPAGLLMFSAHPQDFIGNRIFLIKMLLIVSAAINAAMFHLGTYRRVEQWDTQVPAPFSAKLHAGLSLLIWVSVISCGRLLAYT</sequence>
<feature type="domain" description="DUF6644" evidence="2">
    <location>
        <begin position="7"/>
        <end position="161"/>
    </location>
</feature>
<name>A0ABU1BQZ8_9BURK</name>
<organism evidence="3 4">
    <name type="scientific">Keguizhuia sedimenti</name>
    <dbReference type="NCBI Taxonomy" id="3064264"/>
    <lineage>
        <taxon>Bacteria</taxon>
        <taxon>Pseudomonadati</taxon>
        <taxon>Pseudomonadota</taxon>
        <taxon>Betaproteobacteria</taxon>
        <taxon>Burkholderiales</taxon>
        <taxon>Oxalobacteraceae</taxon>
        <taxon>Keguizhuia</taxon>
    </lineage>
</organism>
<evidence type="ECO:0000313" key="3">
    <source>
        <dbReference type="EMBL" id="MDQ9171433.1"/>
    </source>
</evidence>
<feature type="transmembrane region" description="Helical" evidence="1">
    <location>
        <begin position="99"/>
        <end position="120"/>
    </location>
</feature>
<evidence type="ECO:0000256" key="1">
    <source>
        <dbReference type="SAM" id="Phobius"/>
    </source>
</evidence>
<feature type="transmembrane region" description="Helical" evidence="1">
    <location>
        <begin position="24"/>
        <end position="48"/>
    </location>
</feature>
<keyword evidence="4" id="KW-1185">Reference proteome</keyword>
<evidence type="ECO:0000313" key="4">
    <source>
        <dbReference type="Proteomes" id="UP001225596"/>
    </source>
</evidence>
<keyword evidence="1" id="KW-0812">Transmembrane</keyword>
<gene>
    <name evidence="3" type="ORF">Q8A64_13545</name>
</gene>
<evidence type="ECO:0000259" key="2">
    <source>
        <dbReference type="Pfam" id="PF20349"/>
    </source>
</evidence>
<feature type="transmembrane region" description="Helical" evidence="1">
    <location>
        <begin position="68"/>
        <end position="87"/>
    </location>
</feature>
<accession>A0ABU1BQZ8</accession>
<comment type="caution">
    <text evidence="3">The sequence shown here is derived from an EMBL/GenBank/DDBJ whole genome shotgun (WGS) entry which is preliminary data.</text>
</comment>
<keyword evidence="1" id="KW-1133">Transmembrane helix</keyword>
<dbReference type="InterPro" id="IPR046586">
    <property type="entry name" value="DUF6644"/>
</dbReference>
<keyword evidence="1" id="KW-0472">Membrane</keyword>
<dbReference type="Pfam" id="PF20349">
    <property type="entry name" value="DUF6644"/>
    <property type="match status" value="1"/>
</dbReference>